<feature type="region of interest" description="Disordered" evidence="1">
    <location>
        <begin position="37"/>
        <end position="77"/>
    </location>
</feature>
<dbReference type="AlphaFoldDB" id="A0A8J4EV10"/>
<feature type="transmembrane region" description="Helical" evidence="2">
    <location>
        <begin position="6"/>
        <end position="26"/>
    </location>
</feature>
<keyword evidence="2" id="KW-0812">Transmembrane</keyword>
<dbReference type="Proteomes" id="UP000747399">
    <property type="component" value="Unassembled WGS sequence"/>
</dbReference>
<dbReference type="SUPFAM" id="SSF56300">
    <property type="entry name" value="Metallo-dependent phosphatases"/>
    <property type="match status" value="1"/>
</dbReference>
<evidence type="ECO:0000256" key="1">
    <source>
        <dbReference type="SAM" id="MobiDB-lite"/>
    </source>
</evidence>
<organism evidence="3 4">
    <name type="scientific">Volvox africanus</name>
    <dbReference type="NCBI Taxonomy" id="51714"/>
    <lineage>
        <taxon>Eukaryota</taxon>
        <taxon>Viridiplantae</taxon>
        <taxon>Chlorophyta</taxon>
        <taxon>core chlorophytes</taxon>
        <taxon>Chlorophyceae</taxon>
        <taxon>CS clade</taxon>
        <taxon>Chlamydomonadales</taxon>
        <taxon>Volvocaceae</taxon>
        <taxon>Volvox</taxon>
    </lineage>
</organism>
<protein>
    <recommendedName>
        <fullName evidence="5">Calcineurin-like phosphoesterase domain-containing protein</fullName>
    </recommendedName>
</protein>
<evidence type="ECO:0008006" key="5">
    <source>
        <dbReference type="Google" id="ProtNLM"/>
    </source>
</evidence>
<dbReference type="EMBL" id="BNCO01000004">
    <property type="protein sequence ID" value="GIL46758.1"/>
    <property type="molecule type" value="Genomic_DNA"/>
</dbReference>
<comment type="caution">
    <text evidence="3">The sequence shown here is derived from an EMBL/GenBank/DDBJ whole genome shotgun (WGS) entry which is preliminary data.</text>
</comment>
<feature type="compositionally biased region" description="Low complexity" evidence="1">
    <location>
        <begin position="52"/>
        <end position="77"/>
    </location>
</feature>
<sequence>MFHCSRVASVAVVIIVAQIILIGPHITSYLQHKKTRENTASETQASLGDVESNNISSSSSSSSSRGNSDDGGTSKVVTNASISSTTGATSSSLALFPPSAPPTARHPPLTAVCVSDTHGLFLDPNLIKVPEGDMLLFPGDVEVGNAAEGRAFSHWLAGLPVRGPKVLTWGNMDTATPGEVAWR</sequence>
<proteinExistence type="predicted"/>
<dbReference type="InterPro" id="IPR029052">
    <property type="entry name" value="Metallo-depent_PP-like"/>
</dbReference>
<evidence type="ECO:0000256" key="2">
    <source>
        <dbReference type="SAM" id="Phobius"/>
    </source>
</evidence>
<accession>A0A8J4EV10</accession>
<dbReference type="Gene3D" id="3.60.21.10">
    <property type="match status" value="1"/>
</dbReference>
<keyword evidence="2" id="KW-1133">Transmembrane helix</keyword>
<evidence type="ECO:0000313" key="3">
    <source>
        <dbReference type="EMBL" id="GIL46758.1"/>
    </source>
</evidence>
<gene>
    <name evidence="3" type="ORF">Vafri_3666</name>
</gene>
<reference evidence="3" key="1">
    <citation type="journal article" date="2021" name="Proc. Natl. Acad. Sci. U.S.A.">
        <title>Three genomes in the algal genus Volvox reveal the fate of a haploid sex-determining region after a transition to homothallism.</title>
        <authorList>
            <person name="Yamamoto K."/>
            <person name="Hamaji T."/>
            <person name="Kawai-Toyooka H."/>
            <person name="Matsuzaki R."/>
            <person name="Takahashi F."/>
            <person name="Nishimura Y."/>
            <person name="Kawachi M."/>
            <person name="Noguchi H."/>
            <person name="Minakuchi Y."/>
            <person name="Umen J.G."/>
            <person name="Toyoda A."/>
            <person name="Nozaki H."/>
        </authorList>
    </citation>
    <scope>NUCLEOTIDE SEQUENCE</scope>
    <source>
        <strain evidence="3">NIES-3780</strain>
    </source>
</reference>
<keyword evidence="2" id="KW-0472">Membrane</keyword>
<evidence type="ECO:0000313" key="4">
    <source>
        <dbReference type="Proteomes" id="UP000747399"/>
    </source>
</evidence>
<name>A0A8J4EV10_9CHLO</name>
<keyword evidence="4" id="KW-1185">Reference proteome</keyword>